<proteinExistence type="predicted"/>
<dbReference type="Proteomes" id="UP001063368">
    <property type="component" value="Chromosome"/>
</dbReference>
<evidence type="ECO:0008006" key="3">
    <source>
        <dbReference type="Google" id="ProtNLM"/>
    </source>
</evidence>
<sequence length="131" mass="14203">MSGPSGLLLDTPVVAEVRSESPNRAVVEFLRRRSHLRVFVSALTIGELEATTPGWLRELSSRFAENILPVDHEVALLWRTLPPPAPEDVRGGVKTWLAATAMTRNLTVVSAEPEAFVACGAHAVSPFTEFG</sequence>
<gene>
    <name evidence="1" type="ORF">N9A08_04315</name>
</gene>
<evidence type="ECO:0000313" key="2">
    <source>
        <dbReference type="Proteomes" id="UP001063368"/>
    </source>
</evidence>
<organism evidence="1 2">
    <name type="scientific">Arthrobacter koreensis</name>
    <dbReference type="NCBI Taxonomy" id="199136"/>
    <lineage>
        <taxon>Bacteria</taxon>
        <taxon>Bacillati</taxon>
        <taxon>Actinomycetota</taxon>
        <taxon>Actinomycetes</taxon>
        <taxon>Micrococcales</taxon>
        <taxon>Micrococcaceae</taxon>
        <taxon>Arthrobacter</taxon>
    </lineage>
</organism>
<name>A0ABY6FVD9_9MICC</name>
<protein>
    <recommendedName>
        <fullName evidence="3">PIN domain-containing protein</fullName>
    </recommendedName>
</protein>
<dbReference type="Gene3D" id="3.40.50.1010">
    <property type="entry name" value="5'-nuclease"/>
    <property type="match status" value="1"/>
</dbReference>
<dbReference type="InterPro" id="IPR029060">
    <property type="entry name" value="PIN-like_dom_sf"/>
</dbReference>
<keyword evidence="2" id="KW-1185">Reference proteome</keyword>
<accession>A0ABY6FVD9</accession>
<dbReference type="EMBL" id="CP106856">
    <property type="protein sequence ID" value="UYB36909.1"/>
    <property type="molecule type" value="Genomic_DNA"/>
</dbReference>
<evidence type="ECO:0000313" key="1">
    <source>
        <dbReference type="EMBL" id="UYB36909.1"/>
    </source>
</evidence>
<reference evidence="1" key="1">
    <citation type="submission" date="2022-09" db="EMBL/GenBank/DDBJ databases">
        <authorList>
            <person name="Li D."/>
            <person name="Cheng J."/>
            <person name="Li Y."/>
        </authorList>
    </citation>
    <scope>NUCLEOTIDE SEQUENCE</scope>
    <source>
        <strain evidence="1">DL</strain>
    </source>
</reference>
<dbReference type="RefSeq" id="WP_263128497.1">
    <property type="nucleotide sequence ID" value="NZ_CP106856.1"/>
</dbReference>
<dbReference type="SUPFAM" id="SSF88723">
    <property type="entry name" value="PIN domain-like"/>
    <property type="match status" value="1"/>
</dbReference>